<keyword evidence="1" id="KW-1133">Transmembrane helix</keyword>
<dbReference type="Pfam" id="PF25820">
    <property type="entry name" value="DUF7949"/>
    <property type="match status" value="1"/>
</dbReference>
<feature type="domain" description="DUF7035" evidence="5">
    <location>
        <begin position="646"/>
        <end position="782"/>
    </location>
</feature>
<dbReference type="Pfam" id="PF24893">
    <property type="entry name" value="DUF7743"/>
    <property type="match status" value="1"/>
</dbReference>
<dbReference type="OMA" id="FTIMNID"/>
<dbReference type="PANTHER" id="PTHR31378">
    <property type="entry name" value="EGF-LIKE DOMAIN-CONTAINING PROTEIN-RELATED-RELATED"/>
    <property type="match status" value="1"/>
</dbReference>
<keyword evidence="9" id="KW-1185">Reference proteome</keyword>
<keyword evidence="2" id="KW-0732">Signal</keyword>
<evidence type="ECO:0008006" key="10">
    <source>
        <dbReference type="Google" id="ProtNLM"/>
    </source>
</evidence>
<dbReference type="Pfam" id="PF23033">
    <property type="entry name" value="DUF7034"/>
    <property type="match status" value="1"/>
</dbReference>
<feature type="domain" description="DUF7743" evidence="6">
    <location>
        <begin position="418"/>
        <end position="515"/>
    </location>
</feature>
<evidence type="ECO:0000313" key="9">
    <source>
        <dbReference type="Proteomes" id="UP000076078"/>
    </source>
</evidence>
<gene>
    <name evidence="8" type="ORF">DLAC_08588</name>
</gene>
<evidence type="ECO:0000259" key="3">
    <source>
        <dbReference type="Pfam" id="PF22933"/>
    </source>
</evidence>
<comment type="caution">
    <text evidence="8">The sequence shown here is derived from an EMBL/GenBank/DDBJ whole genome shotgun (WGS) entry which is preliminary data.</text>
</comment>
<evidence type="ECO:0000259" key="4">
    <source>
        <dbReference type="Pfam" id="PF23033"/>
    </source>
</evidence>
<feature type="domain" description="DUF7949" evidence="7">
    <location>
        <begin position="1008"/>
        <end position="1041"/>
    </location>
</feature>
<feature type="transmembrane region" description="Helical" evidence="1">
    <location>
        <begin position="1307"/>
        <end position="1330"/>
    </location>
</feature>
<reference evidence="8 9" key="1">
    <citation type="submission" date="2015-12" db="EMBL/GenBank/DDBJ databases">
        <title>Dictyostelia acquired genes for synthesis and detection of signals that induce cell-type specialization by lateral gene transfer from prokaryotes.</title>
        <authorList>
            <person name="Gloeckner G."/>
            <person name="Schaap P."/>
        </authorList>
    </citation>
    <scope>NUCLEOTIDE SEQUENCE [LARGE SCALE GENOMIC DNA]</scope>
    <source>
        <strain evidence="8 9">TK</strain>
    </source>
</reference>
<keyword evidence="1" id="KW-0472">Membrane</keyword>
<dbReference type="Pfam" id="PF23034">
    <property type="entry name" value="DUF7035"/>
    <property type="match status" value="1"/>
</dbReference>
<feature type="chain" id="PRO_5007592957" description="EGF-like domain-containing protein" evidence="2">
    <location>
        <begin position="22"/>
        <end position="1352"/>
    </location>
</feature>
<organism evidence="8 9">
    <name type="scientific">Tieghemostelium lacteum</name>
    <name type="common">Slime mold</name>
    <name type="synonym">Dictyostelium lacteum</name>
    <dbReference type="NCBI Taxonomy" id="361077"/>
    <lineage>
        <taxon>Eukaryota</taxon>
        <taxon>Amoebozoa</taxon>
        <taxon>Evosea</taxon>
        <taxon>Eumycetozoa</taxon>
        <taxon>Dictyostelia</taxon>
        <taxon>Dictyosteliales</taxon>
        <taxon>Raperosteliaceae</taxon>
        <taxon>Tieghemostelium</taxon>
    </lineage>
</organism>
<dbReference type="InterPro" id="IPR055462">
    <property type="entry name" value="DUF7034"/>
</dbReference>
<evidence type="ECO:0000259" key="5">
    <source>
        <dbReference type="Pfam" id="PF23034"/>
    </source>
</evidence>
<dbReference type="InterPro" id="IPR054484">
    <property type="entry name" value="ComC_SSD"/>
</dbReference>
<dbReference type="InParanoid" id="A0A151Z7S0"/>
<dbReference type="EMBL" id="LODT01000037">
    <property type="protein sequence ID" value="KYQ90013.1"/>
    <property type="molecule type" value="Genomic_DNA"/>
</dbReference>
<feature type="signal peptide" evidence="2">
    <location>
        <begin position="1"/>
        <end position="21"/>
    </location>
</feature>
<evidence type="ECO:0000313" key="8">
    <source>
        <dbReference type="EMBL" id="KYQ90013.1"/>
    </source>
</evidence>
<dbReference type="Pfam" id="PF22933">
    <property type="entry name" value="ComC_SSD"/>
    <property type="match status" value="1"/>
</dbReference>
<protein>
    <recommendedName>
        <fullName evidence="10">EGF-like domain-containing protein</fullName>
    </recommendedName>
</protein>
<evidence type="ECO:0000259" key="7">
    <source>
        <dbReference type="Pfam" id="PF25820"/>
    </source>
</evidence>
<keyword evidence="1" id="KW-0812">Transmembrane</keyword>
<feature type="domain" description="DUF7034" evidence="4">
    <location>
        <begin position="791"/>
        <end position="921"/>
    </location>
</feature>
<evidence type="ECO:0000259" key="6">
    <source>
        <dbReference type="Pfam" id="PF24893"/>
    </source>
</evidence>
<sequence>MSHVKIYVFTIFISLLNITRGYYIEDTTIPFQNNAYATAASTCLFSYAVSVLAEASDADIFCASVIAQVNTTGQIAGTLSIKNSSPRACAVTLSATVPINTIGQLDFYYSGSILMNGSIQFDCQPVPYPLTLLDPQPKFHMDLVNNYRHTALMRLNFTKAIDTSLFTVPTDYSCYFSQLNYSSILISCNLQNFVTINPEFFVVFTDPLGQISNFSIPTFLSSVTATPSYNISHYSTPSDVAYSFKQHYTELQVTNPYPIQNVYQQVMGVGVKPPLITYGNPTNGFTLVFVNYLQFAPSTQNYVTSYMNGSTTGVIIDDVTFSNTVRLATTTSGKSFNRDANSAVASCTFTNFDSISPSYSYGSLISYGDGAYPYGVVQRTGTVVMLEYVVKPTQYTKSMSISTYVGNLYSGTVTGTLTDATAPKLESLVYTKLSEYSYLVTIRVSDVGGAGFFSLNDNQIVIKASDIVSGTPINGTFEKYVDSRDLPTLYSPTPQSGRQIFDYAGNFGIYSSTSYGTPLPPYSPIYIPYNSMYALDQVVTVTHVSFTIMNIDLSIVGCKNTMFIKFSNSLPEISPVIGFASLPVFKNKLIVAKWSEKFERYMVDFEIPQMQFTDKYVPYTIYYKNVAFDSKALPDELQLKIKSTYADQMPPQVVEITTSPAITDTQGGSISWTFKISDPYNGFQNGTIKIVSNVDPYVPYVFEIKPSATQNPKLDSYTISIPIPPNCIPQNFYIKSIELMDNGLQSGIYTDNNYNLDTRVTPMLQFITNQTALNSFTISTDCGVVREITAPIMESFQILPSNTVDVSSPLDSDRLLEVVFKITDTQHDILLTRNVPYCYLHASVFEKLTFPSAVVSNTSLSATFKCTMQIPYGFGYGGPDVNPSLVVSIFGYTDTHLNVGGMSTLSLSVNFNPVINVTFSTTGAPFIQDVKSSGNTMTIVGKKFSSSGTVNIGADVYQVTPIGSSVIIINNTLPIRSISNVSVVINSVPSNNWLVQANSPSIPPEIPCPGEPQCGGPTNGKCSSGVCLCIKPWYGPDCNSQNIVKPPPQVNETNPDVDTDYNTTLPSGETVTLKSLIAFVSLKEMKPDGTVAIEHPFSQWVYTNTTSLQSNTNIEEYTYETNVTNNNVLTGVTVALQYFKQAESIIFANEKLEMLASTIKYRIDISRYQFSSALNTLQLVMSVALESQNSAVSSCSVQESGNADDENVSEFVKLQVDTHSLYGRFIKRGIVDNRVQQISNTIFSDSSSTNTQSQSYIGINIPNYKSSATLDPDFSVLIDTTPASQKSNSICAENNMEDKSKLSKTQLIGIIIGAVGFGLVIIVSIVYYVYKKRQDKRTARILQNKIANSQSR</sequence>
<accession>A0A151Z7S0</accession>
<evidence type="ECO:0000256" key="1">
    <source>
        <dbReference type="SAM" id="Phobius"/>
    </source>
</evidence>
<dbReference type="InterPro" id="IPR055463">
    <property type="entry name" value="DUF7035"/>
</dbReference>
<dbReference type="Proteomes" id="UP000076078">
    <property type="component" value="Unassembled WGS sequence"/>
</dbReference>
<dbReference type="PANTHER" id="PTHR31378:SF17">
    <property type="match status" value="1"/>
</dbReference>
<feature type="domain" description="ComC supersandwich" evidence="3">
    <location>
        <begin position="1099"/>
        <end position="1277"/>
    </location>
</feature>
<evidence type="ECO:0000256" key="2">
    <source>
        <dbReference type="SAM" id="SignalP"/>
    </source>
</evidence>
<name>A0A151Z7S0_TIELA</name>
<dbReference type="InterPro" id="IPR056645">
    <property type="entry name" value="DUF7743"/>
</dbReference>
<proteinExistence type="predicted"/>
<dbReference type="InterPro" id="IPR057709">
    <property type="entry name" value="DUF7949"/>
</dbReference>